<sequence length="68" mass="7512">MAMALQLRSHELSGNISLQICQLSSNILLDLAQNCPIMIDASVLWIGTTMTHALVYTLCPEGSPYQQY</sequence>
<gene>
    <name evidence="1" type="ORF">CFP56_027434</name>
    <name evidence="2" type="ORF">CFP56_027436</name>
</gene>
<protein>
    <submittedName>
        <fullName evidence="2">Uncharacterized protein</fullName>
    </submittedName>
</protein>
<reference evidence="2" key="3">
    <citation type="submission" date="2023-07" db="EMBL/GenBank/DDBJ databases">
        <title>An improved reference 1 genome and first organelle genomes of Quercus suber.</title>
        <authorList>
            <consortium name="Genosuber Consortium"/>
            <person name="Usie A."/>
            <person name="Serra O."/>
            <person name="Barros P."/>
        </authorList>
    </citation>
    <scope>NUCLEOTIDE SEQUENCE</scope>
    <source>
        <strain evidence="2">HL8</strain>
        <tissue evidence="2">Leaves</tissue>
    </source>
</reference>
<evidence type="ECO:0000313" key="2">
    <source>
        <dbReference type="EMBL" id="KAK7831405.1"/>
    </source>
</evidence>
<name>A0AAW0JXJ1_QUESU</name>
<dbReference type="Proteomes" id="UP000237347">
    <property type="component" value="Unassembled WGS sequence"/>
</dbReference>
<evidence type="ECO:0000313" key="3">
    <source>
        <dbReference type="Proteomes" id="UP000237347"/>
    </source>
</evidence>
<organism evidence="2 3">
    <name type="scientific">Quercus suber</name>
    <name type="common">Cork oak</name>
    <dbReference type="NCBI Taxonomy" id="58331"/>
    <lineage>
        <taxon>Eukaryota</taxon>
        <taxon>Viridiplantae</taxon>
        <taxon>Streptophyta</taxon>
        <taxon>Embryophyta</taxon>
        <taxon>Tracheophyta</taxon>
        <taxon>Spermatophyta</taxon>
        <taxon>Magnoliopsida</taxon>
        <taxon>eudicotyledons</taxon>
        <taxon>Gunneridae</taxon>
        <taxon>Pentapetalae</taxon>
        <taxon>rosids</taxon>
        <taxon>fabids</taxon>
        <taxon>Fagales</taxon>
        <taxon>Fagaceae</taxon>
        <taxon>Quercus</taxon>
    </lineage>
</organism>
<dbReference type="AlphaFoldDB" id="A0AAW0JXJ1"/>
<evidence type="ECO:0000313" key="1">
    <source>
        <dbReference type="EMBL" id="KAK7831403.1"/>
    </source>
</evidence>
<keyword evidence="3" id="KW-1185">Reference proteome</keyword>
<comment type="caution">
    <text evidence="2">The sequence shown here is derived from an EMBL/GenBank/DDBJ whole genome shotgun (WGS) entry which is preliminary data.</text>
</comment>
<accession>A0AAW0JXJ1</accession>
<dbReference type="EMBL" id="PKMF04000445">
    <property type="protein sequence ID" value="KAK7831405.1"/>
    <property type="molecule type" value="Genomic_DNA"/>
</dbReference>
<proteinExistence type="predicted"/>
<reference evidence="2" key="1">
    <citation type="submission" date="2017-12" db="EMBL/GenBank/DDBJ databases">
        <authorList>
            <person name="Barbosa P."/>
            <person name="Usie A."/>
            <person name="Ramos A.M."/>
        </authorList>
    </citation>
    <scope>NUCLEOTIDE SEQUENCE</scope>
    <source>
        <strain evidence="2">HL8</strain>
        <tissue evidence="2">Leaves</tissue>
    </source>
</reference>
<dbReference type="EMBL" id="PKMF04000445">
    <property type="protein sequence ID" value="KAK7831403.1"/>
    <property type="molecule type" value="Genomic_DNA"/>
</dbReference>
<reference evidence="2 3" key="2">
    <citation type="journal article" date="2018" name="Sci. Data">
        <title>The draft genome sequence of cork oak.</title>
        <authorList>
            <person name="Ramos A.M."/>
            <person name="Usie A."/>
            <person name="Barbosa P."/>
            <person name="Barros P.M."/>
            <person name="Capote T."/>
            <person name="Chaves I."/>
            <person name="Simoes F."/>
            <person name="Abreu I."/>
            <person name="Carrasquinho I."/>
            <person name="Faro C."/>
            <person name="Guimaraes J.B."/>
            <person name="Mendonca D."/>
            <person name="Nobrega F."/>
            <person name="Rodrigues L."/>
            <person name="Saibo N.J.M."/>
            <person name="Varela M.C."/>
            <person name="Egas C."/>
            <person name="Matos J."/>
            <person name="Miguel C.M."/>
            <person name="Oliveira M.M."/>
            <person name="Ricardo C.P."/>
            <person name="Goncalves S."/>
        </authorList>
    </citation>
    <scope>NUCLEOTIDE SEQUENCE [LARGE SCALE GENOMIC DNA]</scope>
    <source>
        <strain evidence="3">cv. HL8</strain>
        <strain evidence="2">HL8</strain>
    </source>
</reference>